<proteinExistence type="predicted"/>
<name>A0A1I5VKC1_9PSED</name>
<reference evidence="2" key="1">
    <citation type="submission" date="2016-10" db="EMBL/GenBank/DDBJ databases">
        <authorList>
            <person name="Varghese N."/>
            <person name="Submissions S."/>
        </authorList>
    </citation>
    <scope>NUCLEOTIDE SEQUENCE [LARGE SCALE GENOMIC DNA]</scope>
    <source>
        <strain evidence="2">DSM 17834</strain>
    </source>
</reference>
<evidence type="ECO:0000313" key="1">
    <source>
        <dbReference type="EMBL" id="SFQ07955.1"/>
    </source>
</evidence>
<dbReference type="EMBL" id="FOWX01000031">
    <property type="protein sequence ID" value="SFQ07955.1"/>
    <property type="molecule type" value="Genomic_DNA"/>
</dbReference>
<organism evidence="1 2">
    <name type="scientific">Pseudomonas borbori</name>
    <dbReference type="NCBI Taxonomy" id="289003"/>
    <lineage>
        <taxon>Bacteria</taxon>
        <taxon>Pseudomonadati</taxon>
        <taxon>Pseudomonadota</taxon>
        <taxon>Gammaproteobacteria</taxon>
        <taxon>Pseudomonadales</taxon>
        <taxon>Pseudomonadaceae</taxon>
        <taxon>Pseudomonas</taxon>
    </lineage>
</organism>
<sequence>MAERPGIVYPPVEVVDFIIHNVNDILQSEFGRTLVVVN</sequence>
<dbReference type="Proteomes" id="UP000198784">
    <property type="component" value="Unassembled WGS sequence"/>
</dbReference>
<gene>
    <name evidence="1" type="ORF">SAMN05216190_13166</name>
</gene>
<protein>
    <submittedName>
        <fullName evidence="1">Uncharacterized protein</fullName>
    </submittedName>
</protein>
<keyword evidence="2" id="KW-1185">Reference proteome</keyword>
<accession>A0A1I5VKC1</accession>
<dbReference type="AlphaFoldDB" id="A0A1I5VKC1"/>
<evidence type="ECO:0000313" key="2">
    <source>
        <dbReference type="Proteomes" id="UP000198784"/>
    </source>
</evidence>